<feature type="signal peptide" evidence="3">
    <location>
        <begin position="1"/>
        <end position="32"/>
    </location>
</feature>
<proteinExistence type="inferred from homology"/>
<name>A0ABR9E7N1_9GAMM</name>
<comment type="similarity">
    <text evidence="2">Belongs to the bacterial solute-binding protein 2 family.</text>
</comment>
<dbReference type="EMBL" id="AQGV01000011">
    <property type="protein sequence ID" value="MBE0367020.1"/>
    <property type="molecule type" value="Genomic_DNA"/>
</dbReference>
<gene>
    <name evidence="5" type="primary">rbsB</name>
    <name evidence="5" type="ORF">PAUR_a0313</name>
</gene>
<comment type="caution">
    <text evidence="5">The sequence shown here is derived from an EMBL/GenBank/DDBJ whole genome shotgun (WGS) entry which is preliminary data.</text>
</comment>
<sequence length="338" mass="38370">MILQYRKPLSRYVTQLTTAVLLSMLCVSNCFATVKIAVVGKTKNDSFYEQSYKGCVHFAKTHANLECVYDGADDYQDVRTQVLIVEELVKKGIDGVLLSTTDSTFLVEGALKAAKRQGIPVITFDSDLLPEHQTYRLAYVGTNNFDFGKALGEVAKKYRNNDSPRFCIQSGHHTTPNLNERIRGVRYSLNSEVRAPHEKGNIWKEYERCPFYTMGRREDALNQLLAMVRTPNPPIFIAVAGFAQFNPRYIEMLRPYKSKIQNKQAIIISADTEQVQLSALQQGLATENVGQNPFQMGITGAQLLYDVIMYKKEPDKDSYFLDFHYCQQTNTQTCTVNH</sequence>
<dbReference type="InterPro" id="IPR028082">
    <property type="entry name" value="Peripla_BP_I"/>
</dbReference>
<dbReference type="Pfam" id="PF13407">
    <property type="entry name" value="Peripla_BP_4"/>
    <property type="match status" value="1"/>
</dbReference>
<dbReference type="SUPFAM" id="SSF53822">
    <property type="entry name" value="Periplasmic binding protein-like I"/>
    <property type="match status" value="1"/>
</dbReference>
<dbReference type="Proteomes" id="UP000615755">
    <property type="component" value="Unassembled WGS sequence"/>
</dbReference>
<dbReference type="PANTHER" id="PTHR30036">
    <property type="entry name" value="D-XYLOSE-BINDING PERIPLASMIC PROTEIN"/>
    <property type="match status" value="1"/>
</dbReference>
<evidence type="ECO:0000313" key="5">
    <source>
        <dbReference type="EMBL" id="MBE0367020.1"/>
    </source>
</evidence>
<feature type="chain" id="PRO_5045597355" evidence="3">
    <location>
        <begin position="33"/>
        <end position="338"/>
    </location>
</feature>
<dbReference type="InterPro" id="IPR050555">
    <property type="entry name" value="Bact_Solute-Bind_Prot2"/>
</dbReference>
<dbReference type="InterPro" id="IPR025997">
    <property type="entry name" value="SBP_2_dom"/>
</dbReference>
<protein>
    <submittedName>
        <fullName evidence="5">Ribose transport system substrate-binding protein</fullName>
    </submittedName>
</protein>
<feature type="domain" description="Periplasmic binding protein" evidence="4">
    <location>
        <begin position="36"/>
        <end position="311"/>
    </location>
</feature>
<evidence type="ECO:0000256" key="3">
    <source>
        <dbReference type="SAM" id="SignalP"/>
    </source>
</evidence>
<evidence type="ECO:0000313" key="6">
    <source>
        <dbReference type="Proteomes" id="UP000615755"/>
    </source>
</evidence>
<evidence type="ECO:0000256" key="1">
    <source>
        <dbReference type="ARBA" id="ARBA00004418"/>
    </source>
</evidence>
<reference evidence="5 6" key="1">
    <citation type="submission" date="2015-03" db="EMBL/GenBank/DDBJ databases">
        <title>Genome sequence of Pseudoalteromonas aurantia.</title>
        <authorList>
            <person name="Xie B.-B."/>
            <person name="Rong J.-C."/>
            <person name="Qin Q.-L."/>
            <person name="Zhang Y.-Z."/>
        </authorList>
    </citation>
    <scope>NUCLEOTIDE SEQUENCE [LARGE SCALE GENOMIC DNA]</scope>
    <source>
        <strain evidence="5 6">208</strain>
    </source>
</reference>
<comment type="subcellular location">
    <subcellularLocation>
        <location evidence="1">Periplasm</location>
    </subcellularLocation>
</comment>
<organism evidence="5 6">
    <name type="scientific">Pseudoalteromonas aurantia 208</name>
    <dbReference type="NCBI Taxonomy" id="1314867"/>
    <lineage>
        <taxon>Bacteria</taxon>
        <taxon>Pseudomonadati</taxon>
        <taxon>Pseudomonadota</taxon>
        <taxon>Gammaproteobacteria</taxon>
        <taxon>Alteromonadales</taxon>
        <taxon>Pseudoalteromonadaceae</taxon>
        <taxon>Pseudoalteromonas</taxon>
    </lineage>
</organism>
<dbReference type="PANTHER" id="PTHR30036:SF7">
    <property type="entry name" value="ABC TRANSPORTER PERIPLASMIC-BINDING PROTEIN YPHF"/>
    <property type="match status" value="1"/>
</dbReference>
<keyword evidence="6" id="KW-1185">Reference proteome</keyword>
<evidence type="ECO:0000259" key="4">
    <source>
        <dbReference type="Pfam" id="PF13407"/>
    </source>
</evidence>
<evidence type="ECO:0000256" key="2">
    <source>
        <dbReference type="ARBA" id="ARBA00007639"/>
    </source>
</evidence>
<dbReference type="RefSeq" id="WP_192506487.1">
    <property type="nucleotide sequence ID" value="NZ_AQGV01000011.1"/>
</dbReference>
<keyword evidence="3" id="KW-0732">Signal</keyword>
<dbReference type="Gene3D" id="3.40.50.2300">
    <property type="match status" value="2"/>
</dbReference>
<accession>A0ABR9E7N1</accession>